<reference evidence="4 5" key="2">
    <citation type="submission" date="2019-01" db="EMBL/GenBank/DDBJ databases">
        <title>The decoding of complex shrimp genome reveals the adaptation for benthos swimmer, frequently molting mechanism and breeding impact on genome.</title>
        <authorList>
            <person name="Sun Y."/>
            <person name="Gao Y."/>
            <person name="Yu Y."/>
        </authorList>
    </citation>
    <scope>NUCLEOTIDE SEQUENCE [LARGE SCALE GENOMIC DNA]</scope>
    <source>
        <tissue evidence="4">Muscle</tissue>
    </source>
</reference>
<proteinExistence type="predicted"/>
<dbReference type="PROSITE" id="PS51257">
    <property type="entry name" value="PROKAR_LIPOPROTEIN"/>
    <property type="match status" value="1"/>
</dbReference>
<dbReference type="CDD" id="cd00303">
    <property type="entry name" value="retropepsin_like"/>
    <property type="match status" value="1"/>
</dbReference>
<evidence type="ECO:0000313" key="5">
    <source>
        <dbReference type="Proteomes" id="UP000283509"/>
    </source>
</evidence>
<feature type="domain" description="CCHC-type" evidence="3">
    <location>
        <begin position="64"/>
        <end position="77"/>
    </location>
</feature>
<dbReference type="SUPFAM" id="SSF50630">
    <property type="entry name" value="Acid proteases"/>
    <property type="match status" value="1"/>
</dbReference>
<keyword evidence="1" id="KW-0862">Zinc</keyword>
<dbReference type="Proteomes" id="UP000283509">
    <property type="component" value="Unassembled WGS sequence"/>
</dbReference>
<reference evidence="4 5" key="1">
    <citation type="submission" date="2018-04" db="EMBL/GenBank/DDBJ databases">
        <authorList>
            <person name="Zhang X."/>
            <person name="Yuan J."/>
            <person name="Li F."/>
            <person name="Xiang J."/>
        </authorList>
    </citation>
    <scope>NUCLEOTIDE SEQUENCE [LARGE SCALE GENOMIC DNA]</scope>
    <source>
        <tissue evidence="4">Muscle</tissue>
    </source>
</reference>
<dbReference type="GO" id="GO:0003676">
    <property type="term" value="F:nucleic acid binding"/>
    <property type="evidence" value="ECO:0007669"/>
    <property type="project" value="InterPro"/>
</dbReference>
<keyword evidence="5" id="KW-1185">Reference proteome</keyword>
<keyword evidence="1" id="KW-0863">Zinc-finger</keyword>
<dbReference type="InterPro" id="IPR001878">
    <property type="entry name" value="Znf_CCHC"/>
</dbReference>
<comment type="caution">
    <text evidence="4">The sequence shown here is derived from an EMBL/GenBank/DDBJ whole genome shotgun (WGS) entry which is preliminary data.</text>
</comment>
<dbReference type="PROSITE" id="PS50158">
    <property type="entry name" value="ZF_CCHC"/>
    <property type="match status" value="1"/>
</dbReference>
<feature type="region of interest" description="Disordered" evidence="2">
    <location>
        <begin position="279"/>
        <end position="335"/>
    </location>
</feature>
<gene>
    <name evidence="4" type="ORF">C7M84_004677</name>
</gene>
<dbReference type="Pfam" id="PF13650">
    <property type="entry name" value="Asp_protease_2"/>
    <property type="match status" value="1"/>
</dbReference>
<dbReference type="AlphaFoldDB" id="A0A3R7MHI9"/>
<evidence type="ECO:0000259" key="3">
    <source>
        <dbReference type="PROSITE" id="PS50158"/>
    </source>
</evidence>
<evidence type="ECO:0000256" key="2">
    <source>
        <dbReference type="SAM" id="MobiDB-lite"/>
    </source>
</evidence>
<evidence type="ECO:0000313" key="4">
    <source>
        <dbReference type="EMBL" id="ROT76720.1"/>
    </source>
</evidence>
<evidence type="ECO:0000256" key="1">
    <source>
        <dbReference type="PROSITE-ProRule" id="PRU00047"/>
    </source>
</evidence>
<protein>
    <recommendedName>
        <fullName evidence="3">CCHC-type domain-containing protein</fullName>
    </recommendedName>
</protein>
<organism evidence="4 5">
    <name type="scientific">Penaeus vannamei</name>
    <name type="common">Whiteleg shrimp</name>
    <name type="synonym">Litopenaeus vannamei</name>
    <dbReference type="NCBI Taxonomy" id="6689"/>
    <lineage>
        <taxon>Eukaryota</taxon>
        <taxon>Metazoa</taxon>
        <taxon>Ecdysozoa</taxon>
        <taxon>Arthropoda</taxon>
        <taxon>Crustacea</taxon>
        <taxon>Multicrustacea</taxon>
        <taxon>Malacostraca</taxon>
        <taxon>Eumalacostraca</taxon>
        <taxon>Eucarida</taxon>
        <taxon>Decapoda</taxon>
        <taxon>Dendrobranchiata</taxon>
        <taxon>Penaeoidea</taxon>
        <taxon>Penaeidae</taxon>
        <taxon>Penaeus</taxon>
    </lineage>
</organism>
<feature type="compositionally biased region" description="Polar residues" evidence="2">
    <location>
        <begin position="299"/>
        <end position="335"/>
    </location>
</feature>
<accession>A0A3R7MHI9</accession>
<keyword evidence="1" id="KW-0479">Metal-binding</keyword>
<name>A0A3R7MHI9_PENVA</name>
<sequence>MYTRPESPGLLPTHLAQACGFVTNSETTIPTVIAHTDNVSSTTRPVTCTPSDTPGVPVPRQDVCFRCLRDGHRTRDCCFLMFCPFHRSQGHSWEDCRLFPDHVRRAKKALGLAHSPRPEVRPARTEVYVTSPRQPDDTSPCGAPLLPIRVESHELLAFLDSGSAVSIIPASSLSKCNTPPACTPTPYIVHSASGSCLEVVGEVSLTIHLSDMTVSHPFVVINDPAVPGDILLGYNFMAKTGLHQIPRENIAVHDNRVYALTPIPGRVWRRSHCHAITDKAATPSAPASDKVTTGPPDVSATTATPSGSTQPKVTPTPSYKNLTPSTATSGRTWTPASDPPFCQVSETTVLPPFTDCIVPVTIPHTSGTVLVLPEGIRVHGLLALPAVYDAPDRQFSLHLINTQDSLFCLE</sequence>
<dbReference type="GO" id="GO:0008270">
    <property type="term" value="F:zinc ion binding"/>
    <property type="evidence" value="ECO:0007669"/>
    <property type="project" value="UniProtKB-KW"/>
</dbReference>
<dbReference type="Gene3D" id="2.40.70.10">
    <property type="entry name" value="Acid Proteases"/>
    <property type="match status" value="1"/>
</dbReference>
<dbReference type="EMBL" id="QCYY01001616">
    <property type="protein sequence ID" value="ROT76720.1"/>
    <property type="molecule type" value="Genomic_DNA"/>
</dbReference>
<dbReference type="InterPro" id="IPR021109">
    <property type="entry name" value="Peptidase_aspartic_dom_sf"/>
</dbReference>